<organism evidence="3 4">
    <name type="scientific">Prorocentrum cordatum</name>
    <dbReference type="NCBI Taxonomy" id="2364126"/>
    <lineage>
        <taxon>Eukaryota</taxon>
        <taxon>Sar</taxon>
        <taxon>Alveolata</taxon>
        <taxon>Dinophyceae</taxon>
        <taxon>Prorocentrales</taxon>
        <taxon>Prorocentraceae</taxon>
        <taxon>Prorocentrum</taxon>
    </lineage>
</organism>
<feature type="compositionally biased region" description="Low complexity" evidence="1">
    <location>
        <begin position="792"/>
        <end position="803"/>
    </location>
</feature>
<sequence>MEDAPDGGPAEGSGGGSTSVTGSIHGSFRTFLFLSVLVPDIVAVLAFSPVGLGPGVYDAIATDRASLFGNLMALVSAFWLMAMFVFDVFESKAWRYGMQAFLRLVSVVIFVVMVFVSFTLKSVSYPWVPLLMSMCTTVVLIAIKYSHLKKLEAAPQQFYLTTAVCYLICASTMFVVWVAWVMSAHGERELWWDDDTVRWMADKYAGVYLQLTPDELPPVSSPLPLLEYCLDEGRISGIDREALQDLVTNACGVATTVIFTQWAGAFIVFSGNVFCAGFCVLFSNTIAKIRTDGELQTKKRALITFMKRFLLTIVFAVGIMYSSLYVSGAAAKLASAMMASACIATFVMFLWLAQEVDMDTLNQMKEETPIMRHVINILQSNWMRAMAVGGLNVAIPFMVFLDRVRQLVRQNITDFYHVAENGSEGAVPYIKVHYRYHDRHTPNGERLVKSLEKWDWTDILGKVCVLAELFKDGSVGIWAGLVLACIAGSAAKMMACVGQYSIGYFSGKSVKVQQFVGVTKVSVLATEAVLKEKGFKLFKVCILVAGPDFPTSVLCGILNLNIPQILLGTSPVILVSIIPQTLVGVLMTKENATEGLWAMIATVATGLAAAFQAGATLVFAYGILKVVEESGDQLVKTHRPEHDEVRKLAEKEADFVQTLAEVSDWSKLGTRAQATLLGTVALFLLSGLLMVLDTMAAEKICFRNFALTNKITDSYELGGLDGNVLNVVLAPMGWVALGLAAIAVLLHVRFGKWLKARAAANVLGATNPLVQASAEGEGAERPLADDPKARAEAGGAAGPPAHGLEARGAAGPPAHGLEA</sequence>
<evidence type="ECO:0000313" key="3">
    <source>
        <dbReference type="EMBL" id="CAK0890397.1"/>
    </source>
</evidence>
<feature type="transmembrane region" description="Helical" evidence="2">
    <location>
        <begin position="262"/>
        <end position="287"/>
    </location>
</feature>
<feature type="transmembrane region" description="Helical" evidence="2">
    <location>
        <begin position="674"/>
        <end position="692"/>
    </location>
</feature>
<keyword evidence="2" id="KW-1133">Transmembrane helix</keyword>
<dbReference type="Proteomes" id="UP001189429">
    <property type="component" value="Unassembled WGS sequence"/>
</dbReference>
<feature type="transmembrane region" description="Helical" evidence="2">
    <location>
        <begin position="724"/>
        <end position="748"/>
    </location>
</feature>
<feature type="transmembrane region" description="Helical" evidence="2">
    <location>
        <begin position="158"/>
        <end position="182"/>
    </location>
</feature>
<evidence type="ECO:0008006" key="5">
    <source>
        <dbReference type="Google" id="ProtNLM"/>
    </source>
</evidence>
<feature type="transmembrane region" description="Helical" evidence="2">
    <location>
        <begin position="308"/>
        <end position="327"/>
    </location>
</feature>
<evidence type="ECO:0000256" key="1">
    <source>
        <dbReference type="SAM" id="MobiDB-lite"/>
    </source>
</evidence>
<protein>
    <recommendedName>
        <fullName evidence="5">Solute carrier family 40 protein</fullName>
    </recommendedName>
</protein>
<proteinExistence type="predicted"/>
<feature type="transmembrane region" description="Helical" evidence="2">
    <location>
        <begin position="101"/>
        <end position="120"/>
    </location>
</feature>
<keyword evidence="2" id="KW-0472">Membrane</keyword>
<accession>A0ABN9WY93</accession>
<dbReference type="EMBL" id="CAUYUJ010019347">
    <property type="protein sequence ID" value="CAK0890397.1"/>
    <property type="molecule type" value="Genomic_DNA"/>
</dbReference>
<evidence type="ECO:0000256" key="2">
    <source>
        <dbReference type="SAM" id="Phobius"/>
    </source>
</evidence>
<feature type="compositionally biased region" description="Basic and acidic residues" evidence="1">
    <location>
        <begin position="778"/>
        <end position="791"/>
    </location>
</feature>
<reference evidence="3" key="1">
    <citation type="submission" date="2023-10" db="EMBL/GenBank/DDBJ databases">
        <authorList>
            <person name="Chen Y."/>
            <person name="Shah S."/>
            <person name="Dougan E. K."/>
            <person name="Thang M."/>
            <person name="Chan C."/>
        </authorList>
    </citation>
    <scope>NUCLEOTIDE SEQUENCE [LARGE SCALE GENOMIC DNA]</scope>
</reference>
<feature type="transmembrane region" description="Helical" evidence="2">
    <location>
        <begin position="126"/>
        <end position="146"/>
    </location>
</feature>
<feature type="transmembrane region" description="Helical" evidence="2">
    <location>
        <begin position="31"/>
        <end position="51"/>
    </location>
</feature>
<comment type="caution">
    <text evidence="3">The sequence shown here is derived from an EMBL/GenBank/DDBJ whole genome shotgun (WGS) entry which is preliminary data.</text>
</comment>
<gene>
    <name evidence="3" type="ORF">PCOR1329_LOCUS70654</name>
</gene>
<keyword evidence="4" id="KW-1185">Reference proteome</keyword>
<keyword evidence="2" id="KW-0812">Transmembrane</keyword>
<feature type="transmembrane region" description="Helical" evidence="2">
    <location>
        <begin position="71"/>
        <end position="89"/>
    </location>
</feature>
<evidence type="ECO:0000313" key="4">
    <source>
        <dbReference type="Proteomes" id="UP001189429"/>
    </source>
</evidence>
<feature type="transmembrane region" description="Helical" evidence="2">
    <location>
        <begin position="565"/>
        <end position="587"/>
    </location>
</feature>
<feature type="transmembrane region" description="Helical" evidence="2">
    <location>
        <begin position="599"/>
        <end position="624"/>
    </location>
</feature>
<feature type="transmembrane region" description="Helical" evidence="2">
    <location>
        <begin position="475"/>
        <end position="495"/>
    </location>
</feature>
<feature type="region of interest" description="Disordered" evidence="1">
    <location>
        <begin position="774"/>
        <end position="819"/>
    </location>
</feature>
<feature type="transmembrane region" description="Helical" evidence="2">
    <location>
        <begin position="333"/>
        <end position="353"/>
    </location>
</feature>
<feature type="transmembrane region" description="Helical" evidence="2">
    <location>
        <begin position="381"/>
        <end position="401"/>
    </location>
</feature>
<name>A0ABN9WY93_9DINO</name>
<feature type="non-terminal residue" evidence="3">
    <location>
        <position position="819"/>
    </location>
</feature>